<evidence type="ECO:0000256" key="1">
    <source>
        <dbReference type="SAM" id="MobiDB-lite"/>
    </source>
</evidence>
<feature type="region of interest" description="Disordered" evidence="1">
    <location>
        <begin position="84"/>
        <end position="103"/>
    </location>
</feature>
<feature type="compositionally biased region" description="Polar residues" evidence="1">
    <location>
        <begin position="225"/>
        <end position="234"/>
    </location>
</feature>
<protein>
    <submittedName>
        <fullName evidence="2">Uncharacterized protein</fullName>
    </submittedName>
</protein>
<gene>
    <name evidence="2" type="ORF">Slin15195_G118860</name>
</gene>
<sequence>MFETFPFAHDKAAWHDYESPLNTASVKKPNDRSRASTTRQARSRTSAQQYPSPAQALAAITKSNRKRPRREKYVVPWERDKIDSPSLTMADTPGRKPPPRSTIRYAGRAPDSIIREQARRDQEARTIATYQALGPAMMTGSESAIGFIGETPRLDIRSSNMPPPSSSLIPAYANVAANGRLLSIAGPLYDPFDSPRHLVQQNQLGHLALPSRTSPFEQIPHVSMTPPSRASSRTPRVASAPGPQSAPHAPLSVPPPKSASGRTDRSPSADNVARTVSTKLEHKITCAIHARLLINPDTFGAELMRTLSFVCRNSEKASFLISSFPVAEGQRLGAMNEHQVRVESQLCLGQASGLVSLMYELTSGGSVIAQIQSSLYDLYLRMCEHDARARSEHDLLRLQEHLAQVVEEDQDKEGAGATDANGVPSPRAEAAGEGVKLPS</sequence>
<name>A0A9Q9AYX6_9PEZI</name>
<evidence type="ECO:0000313" key="3">
    <source>
        <dbReference type="Proteomes" id="UP001056384"/>
    </source>
</evidence>
<organism evidence="2 3">
    <name type="scientific">Septoria linicola</name>
    <dbReference type="NCBI Taxonomy" id="215465"/>
    <lineage>
        <taxon>Eukaryota</taxon>
        <taxon>Fungi</taxon>
        <taxon>Dikarya</taxon>
        <taxon>Ascomycota</taxon>
        <taxon>Pezizomycotina</taxon>
        <taxon>Dothideomycetes</taxon>
        <taxon>Dothideomycetidae</taxon>
        <taxon>Mycosphaerellales</taxon>
        <taxon>Mycosphaerellaceae</taxon>
        <taxon>Septoria</taxon>
    </lineage>
</organism>
<feature type="region of interest" description="Disordered" evidence="1">
    <location>
        <begin position="407"/>
        <end position="439"/>
    </location>
</feature>
<proteinExistence type="predicted"/>
<dbReference type="Proteomes" id="UP001056384">
    <property type="component" value="Chromosome 11"/>
</dbReference>
<accession>A0A9Q9AYX6</accession>
<dbReference type="EMBL" id="CP099428">
    <property type="protein sequence ID" value="USW58567.1"/>
    <property type="molecule type" value="Genomic_DNA"/>
</dbReference>
<feature type="region of interest" description="Disordered" evidence="1">
    <location>
        <begin position="217"/>
        <end position="274"/>
    </location>
</feature>
<dbReference type="AlphaFoldDB" id="A0A9Q9AYX6"/>
<keyword evidence="3" id="KW-1185">Reference proteome</keyword>
<feature type="region of interest" description="Disordered" evidence="1">
    <location>
        <begin position="16"/>
        <end position="71"/>
    </location>
</feature>
<reference evidence="2" key="1">
    <citation type="submission" date="2022-06" db="EMBL/GenBank/DDBJ databases">
        <title>Complete genome sequences of two strains of the flax pathogen Septoria linicola.</title>
        <authorList>
            <person name="Lapalu N."/>
            <person name="Simon A."/>
            <person name="Demenou B."/>
            <person name="Paumier D."/>
            <person name="Guillot M.-P."/>
            <person name="Gout L."/>
            <person name="Valade R."/>
        </authorList>
    </citation>
    <scope>NUCLEOTIDE SEQUENCE</scope>
    <source>
        <strain evidence="2">SE15195</strain>
    </source>
</reference>
<evidence type="ECO:0000313" key="2">
    <source>
        <dbReference type="EMBL" id="USW58567.1"/>
    </source>
</evidence>
<feature type="compositionally biased region" description="Low complexity" evidence="1">
    <location>
        <begin position="35"/>
        <end position="49"/>
    </location>
</feature>